<dbReference type="Proteomes" id="UP001056384">
    <property type="component" value="Chromosome 7"/>
</dbReference>
<evidence type="ECO:0000313" key="2">
    <source>
        <dbReference type="Proteomes" id="UP001056384"/>
    </source>
</evidence>
<dbReference type="AlphaFoldDB" id="A0A9Q9B0E8"/>
<keyword evidence="2" id="KW-1185">Reference proteome</keyword>
<name>A0A9Q9B0E8_9PEZI</name>
<reference evidence="1" key="1">
    <citation type="submission" date="2022-06" db="EMBL/GenBank/DDBJ databases">
        <title>Complete genome sequences of two strains of the flax pathogen Septoria linicola.</title>
        <authorList>
            <person name="Lapalu N."/>
            <person name="Simon A."/>
            <person name="Demenou B."/>
            <person name="Paumier D."/>
            <person name="Guillot M.-P."/>
            <person name="Gout L."/>
            <person name="Valade R."/>
        </authorList>
    </citation>
    <scope>NUCLEOTIDE SEQUENCE</scope>
    <source>
        <strain evidence="1">SE15195</strain>
    </source>
</reference>
<protein>
    <submittedName>
        <fullName evidence="1">RmlC-like cupin domain superfamily, rmlC-like jelly roll protein</fullName>
    </submittedName>
</protein>
<proteinExistence type="predicted"/>
<gene>
    <name evidence="1" type="ORF">Slin15195_G083600</name>
</gene>
<accession>A0A9Q9B0E8</accession>
<evidence type="ECO:0000313" key="1">
    <source>
        <dbReference type="EMBL" id="USW55041.1"/>
    </source>
</evidence>
<sequence>MGGEDNEPGAAQADDKLTIETAEVLLPAQDIAKDLAFWTSSVLGFRMDQIYPADDPQVAVLSGHGLRLRLDKAATTNAGAIRLLYRGVPAERVLISPSGTQVEFASADTDFIQPPTQHAFITRRLKDNASWVIGRAGMHYRDLIPSRLGGAIIASHIRIPKAGPVPDSVHYHAIGFQLIYCYVGWVRLVYEDQGPPFILHAGDCVIQPPQIRHRVLESSENLQVVEVGVPAEHMTTIDHDMVLPTPTHRPEREWDGQRFVHSLAKDAVWKPWRIPGFEARDTGISDGTKDVAAVCIARPLADSLIGGVVTSHDCNIVLTFVLSGSCTLYGDGEGAHKLTEGDAYTLPPGHKTMLSAMSEDLSLLEVALPAQFHTAVY</sequence>
<dbReference type="SUPFAM" id="SSF51182">
    <property type="entry name" value="RmlC-like cupins"/>
    <property type="match status" value="1"/>
</dbReference>
<dbReference type="CDD" id="cd06980">
    <property type="entry name" value="cupin_bxe_c0505"/>
    <property type="match status" value="1"/>
</dbReference>
<dbReference type="InterPro" id="IPR011051">
    <property type="entry name" value="RmlC_Cupin_sf"/>
</dbReference>
<dbReference type="Gene3D" id="2.60.120.10">
    <property type="entry name" value="Jelly Rolls"/>
    <property type="match status" value="2"/>
</dbReference>
<dbReference type="InterPro" id="IPR014710">
    <property type="entry name" value="RmlC-like_jellyroll"/>
</dbReference>
<organism evidence="1 2">
    <name type="scientific">Septoria linicola</name>
    <dbReference type="NCBI Taxonomy" id="215465"/>
    <lineage>
        <taxon>Eukaryota</taxon>
        <taxon>Fungi</taxon>
        <taxon>Dikarya</taxon>
        <taxon>Ascomycota</taxon>
        <taxon>Pezizomycotina</taxon>
        <taxon>Dothideomycetes</taxon>
        <taxon>Dothideomycetidae</taxon>
        <taxon>Mycosphaerellales</taxon>
        <taxon>Mycosphaerellaceae</taxon>
        <taxon>Septoria</taxon>
    </lineage>
</organism>
<dbReference type="EMBL" id="CP099424">
    <property type="protein sequence ID" value="USW55041.1"/>
    <property type="molecule type" value="Genomic_DNA"/>
</dbReference>